<evidence type="ECO:0000313" key="1">
    <source>
        <dbReference type="EMBL" id="KAL1377475.1"/>
    </source>
</evidence>
<gene>
    <name evidence="1" type="ORF">pipiens_016233</name>
</gene>
<comment type="caution">
    <text evidence="1">The sequence shown here is derived from an EMBL/GenBank/DDBJ whole genome shotgun (WGS) entry which is preliminary data.</text>
</comment>
<evidence type="ECO:0000313" key="2">
    <source>
        <dbReference type="Proteomes" id="UP001562425"/>
    </source>
</evidence>
<organism evidence="1 2">
    <name type="scientific">Culex pipiens pipiens</name>
    <name type="common">Northern house mosquito</name>
    <dbReference type="NCBI Taxonomy" id="38569"/>
    <lineage>
        <taxon>Eukaryota</taxon>
        <taxon>Metazoa</taxon>
        <taxon>Ecdysozoa</taxon>
        <taxon>Arthropoda</taxon>
        <taxon>Hexapoda</taxon>
        <taxon>Insecta</taxon>
        <taxon>Pterygota</taxon>
        <taxon>Neoptera</taxon>
        <taxon>Endopterygota</taxon>
        <taxon>Diptera</taxon>
        <taxon>Nematocera</taxon>
        <taxon>Culicoidea</taxon>
        <taxon>Culicidae</taxon>
        <taxon>Culicinae</taxon>
        <taxon>Culicini</taxon>
        <taxon>Culex</taxon>
        <taxon>Culex</taxon>
    </lineage>
</organism>
<dbReference type="AlphaFoldDB" id="A0ABD1CMH4"/>
<dbReference type="EMBL" id="JBEHCU010010937">
    <property type="protein sequence ID" value="KAL1377475.1"/>
    <property type="molecule type" value="Genomic_DNA"/>
</dbReference>
<protein>
    <submittedName>
        <fullName evidence="1">Uncharacterized protein</fullName>
    </submittedName>
</protein>
<accession>A0ABD1CMH4</accession>
<sequence length="83" mass="9166">MLRAVLAVTVRKFCSKPSTCDAAMKYLNVAEKNDAAKNIAALLSRGASQRVRILKGGHTQLKLLKQLCSEMELERPSSNRTMC</sequence>
<dbReference type="Proteomes" id="UP001562425">
    <property type="component" value="Unassembled WGS sequence"/>
</dbReference>
<name>A0ABD1CMH4_CULPP</name>
<feature type="non-terminal residue" evidence="1">
    <location>
        <position position="83"/>
    </location>
</feature>
<proteinExistence type="predicted"/>
<reference evidence="1 2" key="1">
    <citation type="submission" date="2024-05" db="EMBL/GenBank/DDBJ databases">
        <title>Culex pipiens pipiens assembly and annotation.</title>
        <authorList>
            <person name="Alout H."/>
            <person name="Durand T."/>
        </authorList>
    </citation>
    <scope>NUCLEOTIDE SEQUENCE [LARGE SCALE GENOMIC DNA]</scope>
    <source>
        <strain evidence="1">HA-2024</strain>
        <tissue evidence="1">Whole body</tissue>
    </source>
</reference>
<keyword evidence="2" id="KW-1185">Reference proteome</keyword>